<feature type="region of interest" description="Disordered" evidence="1">
    <location>
        <begin position="1"/>
        <end position="43"/>
    </location>
</feature>
<feature type="compositionally biased region" description="Polar residues" evidence="1">
    <location>
        <begin position="30"/>
        <end position="43"/>
    </location>
</feature>
<sequence>MNHISHTEEPSSKKWEEGSHRESLLHRLTAETSPNREISTTSHTIASDVRASASNEIPVNVVHVPLILIWMNLAHVPPKNLLANLLQSLSSRAVVA</sequence>
<dbReference type="EMBL" id="JAYMYS010000005">
    <property type="protein sequence ID" value="KAK7393257.1"/>
    <property type="molecule type" value="Genomic_DNA"/>
</dbReference>
<evidence type="ECO:0000313" key="3">
    <source>
        <dbReference type="Proteomes" id="UP001386955"/>
    </source>
</evidence>
<dbReference type="AlphaFoldDB" id="A0AAN9SC73"/>
<accession>A0AAN9SC73</accession>
<organism evidence="2 3">
    <name type="scientific">Psophocarpus tetragonolobus</name>
    <name type="common">Winged bean</name>
    <name type="synonym">Dolichos tetragonolobus</name>
    <dbReference type="NCBI Taxonomy" id="3891"/>
    <lineage>
        <taxon>Eukaryota</taxon>
        <taxon>Viridiplantae</taxon>
        <taxon>Streptophyta</taxon>
        <taxon>Embryophyta</taxon>
        <taxon>Tracheophyta</taxon>
        <taxon>Spermatophyta</taxon>
        <taxon>Magnoliopsida</taxon>
        <taxon>eudicotyledons</taxon>
        <taxon>Gunneridae</taxon>
        <taxon>Pentapetalae</taxon>
        <taxon>rosids</taxon>
        <taxon>fabids</taxon>
        <taxon>Fabales</taxon>
        <taxon>Fabaceae</taxon>
        <taxon>Papilionoideae</taxon>
        <taxon>50 kb inversion clade</taxon>
        <taxon>NPAAA clade</taxon>
        <taxon>indigoferoid/millettioid clade</taxon>
        <taxon>Phaseoleae</taxon>
        <taxon>Psophocarpus</taxon>
    </lineage>
</organism>
<name>A0AAN9SC73_PSOTE</name>
<reference evidence="2 3" key="1">
    <citation type="submission" date="2024-01" db="EMBL/GenBank/DDBJ databases">
        <title>The genomes of 5 underutilized Papilionoideae crops provide insights into root nodulation and disease resistanc.</title>
        <authorList>
            <person name="Jiang F."/>
        </authorList>
    </citation>
    <scope>NUCLEOTIDE SEQUENCE [LARGE SCALE GENOMIC DNA]</scope>
    <source>
        <strain evidence="2">DUOXIRENSHENG_FW03</strain>
        <tissue evidence="2">Leaves</tissue>
    </source>
</reference>
<feature type="compositionally biased region" description="Basic and acidic residues" evidence="1">
    <location>
        <begin position="1"/>
        <end position="29"/>
    </location>
</feature>
<evidence type="ECO:0000256" key="1">
    <source>
        <dbReference type="SAM" id="MobiDB-lite"/>
    </source>
</evidence>
<gene>
    <name evidence="2" type="ORF">VNO78_21807</name>
</gene>
<dbReference type="Proteomes" id="UP001386955">
    <property type="component" value="Unassembled WGS sequence"/>
</dbReference>
<proteinExistence type="predicted"/>
<protein>
    <submittedName>
        <fullName evidence="2">Uncharacterized protein</fullName>
    </submittedName>
</protein>
<comment type="caution">
    <text evidence="2">The sequence shown here is derived from an EMBL/GenBank/DDBJ whole genome shotgun (WGS) entry which is preliminary data.</text>
</comment>
<keyword evidence="3" id="KW-1185">Reference proteome</keyword>
<evidence type="ECO:0000313" key="2">
    <source>
        <dbReference type="EMBL" id="KAK7393257.1"/>
    </source>
</evidence>